<evidence type="ECO:0000256" key="5">
    <source>
        <dbReference type="SAM" id="Phobius"/>
    </source>
</evidence>
<dbReference type="GO" id="GO:0022857">
    <property type="term" value="F:transmembrane transporter activity"/>
    <property type="evidence" value="ECO:0007669"/>
    <property type="project" value="InterPro"/>
</dbReference>
<feature type="transmembrane region" description="Helical" evidence="5">
    <location>
        <begin position="246"/>
        <end position="269"/>
    </location>
</feature>
<comment type="subcellular location">
    <subcellularLocation>
        <location evidence="1">Membrane</location>
        <topology evidence="1">Multi-pass membrane protein</topology>
    </subcellularLocation>
</comment>
<gene>
    <name evidence="7" type="ORF">HF086_011567</name>
</gene>
<dbReference type="PANTHER" id="PTHR48021:SF1">
    <property type="entry name" value="GH07001P-RELATED"/>
    <property type="match status" value="1"/>
</dbReference>
<name>A0A922SDL8_SPOEX</name>
<dbReference type="InterPro" id="IPR020846">
    <property type="entry name" value="MFS_dom"/>
</dbReference>
<dbReference type="PANTHER" id="PTHR48021">
    <property type="match status" value="1"/>
</dbReference>
<keyword evidence="3 5" id="KW-1133">Transmembrane helix</keyword>
<dbReference type="AlphaFoldDB" id="A0A922SDL8"/>
<evidence type="ECO:0000256" key="1">
    <source>
        <dbReference type="ARBA" id="ARBA00004141"/>
    </source>
</evidence>
<dbReference type="InterPro" id="IPR005828">
    <property type="entry name" value="MFS_sugar_transport-like"/>
</dbReference>
<dbReference type="InterPro" id="IPR050549">
    <property type="entry name" value="MFS_Trehalose_Transporter"/>
</dbReference>
<sequence length="469" mass="52461">MTLSPIARQFLVAGSTHLAALSAGGVIAYPSVLLEQLKYNETMIKIDLHKGSWIGSVHGIAGLPSVFLPFIMQNQGRRFAFILSCLFIMSGWIITYLAQNIATLIIGECFHGLGTNCLITTTFLSITEMVSPVYRNSCLLLYGAVQAFGISSAGILGRYLHWKTIGIIMGSPVLVALLIGFAWPESPSWLAYKRRFSECEKCFVKLRGTDADSKKELKALLNTQREDVKKTSGFQDLRKTIVSRDFYVPALHTCVLLNVLYWCGGMPVIIYSSDMIIKISGKMNVEVKLFMDIVFFVGYIIATVLVRYFSSKKVMLFSLIGTTTCMMGAAIFSYFSVRLNADFALYCLMAFQSFLCLGSSCIGFSLSSEIMPVKYRGLGGSLYVVLICIFHSSCLKAYPYLCLFLNIWGVFLIYAIYGTFSIVFIWKYVPDTTHRTLKEIEDYYAFGCFKDRDDDDETLSKAMIDCEGN</sequence>
<dbReference type="Gene3D" id="1.20.1250.20">
    <property type="entry name" value="MFS general substrate transporter like domains"/>
    <property type="match status" value="1"/>
</dbReference>
<comment type="caution">
    <text evidence="7">The sequence shown here is derived from an EMBL/GenBank/DDBJ whole genome shotgun (WGS) entry which is preliminary data.</text>
</comment>
<feature type="transmembrane region" description="Helical" evidence="5">
    <location>
        <begin position="52"/>
        <end position="72"/>
    </location>
</feature>
<feature type="transmembrane region" description="Helical" evidence="5">
    <location>
        <begin position="289"/>
        <end position="309"/>
    </location>
</feature>
<dbReference type="Proteomes" id="UP000814243">
    <property type="component" value="Unassembled WGS sequence"/>
</dbReference>
<feature type="transmembrane region" description="Helical" evidence="5">
    <location>
        <begin position="343"/>
        <end position="366"/>
    </location>
</feature>
<organism evidence="7 8">
    <name type="scientific">Spodoptera exigua</name>
    <name type="common">Beet armyworm</name>
    <name type="synonym">Noctua fulgens</name>
    <dbReference type="NCBI Taxonomy" id="7107"/>
    <lineage>
        <taxon>Eukaryota</taxon>
        <taxon>Metazoa</taxon>
        <taxon>Ecdysozoa</taxon>
        <taxon>Arthropoda</taxon>
        <taxon>Hexapoda</taxon>
        <taxon>Insecta</taxon>
        <taxon>Pterygota</taxon>
        <taxon>Neoptera</taxon>
        <taxon>Endopterygota</taxon>
        <taxon>Lepidoptera</taxon>
        <taxon>Glossata</taxon>
        <taxon>Ditrysia</taxon>
        <taxon>Noctuoidea</taxon>
        <taxon>Noctuidae</taxon>
        <taxon>Amphipyrinae</taxon>
        <taxon>Spodoptera</taxon>
    </lineage>
</organism>
<feature type="transmembrane region" description="Helical" evidence="5">
    <location>
        <begin position="407"/>
        <end position="429"/>
    </location>
</feature>
<dbReference type="PROSITE" id="PS50850">
    <property type="entry name" value="MFS"/>
    <property type="match status" value="1"/>
</dbReference>
<proteinExistence type="predicted"/>
<evidence type="ECO:0000259" key="6">
    <source>
        <dbReference type="PROSITE" id="PS50850"/>
    </source>
</evidence>
<feature type="domain" description="Major facilitator superfamily (MFS) profile" evidence="6">
    <location>
        <begin position="1"/>
        <end position="433"/>
    </location>
</feature>
<dbReference type="SUPFAM" id="SSF103473">
    <property type="entry name" value="MFS general substrate transporter"/>
    <property type="match status" value="1"/>
</dbReference>
<evidence type="ECO:0000256" key="3">
    <source>
        <dbReference type="ARBA" id="ARBA00022989"/>
    </source>
</evidence>
<feature type="transmembrane region" description="Helical" evidence="5">
    <location>
        <begin position="316"/>
        <end position="337"/>
    </location>
</feature>
<dbReference type="EMBL" id="JACEFF010000620">
    <property type="protein sequence ID" value="KAH9634307.1"/>
    <property type="molecule type" value="Genomic_DNA"/>
</dbReference>
<feature type="transmembrane region" description="Helical" evidence="5">
    <location>
        <begin position="79"/>
        <end position="98"/>
    </location>
</feature>
<feature type="transmembrane region" description="Helical" evidence="5">
    <location>
        <begin position="378"/>
        <end position="401"/>
    </location>
</feature>
<feature type="transmembrane region" description="Helical" evidence="5">
    <location>
        <begin position="139"/>
        <end position="159"/>
    </location>
</feature>
<accession>A0A922SDL8</accession>
<reference evidence="7" key="1">
    <citation type="journal article" date="2021" name="G3 (Bethesda)">
        <title>Genome and transcriptome analysis of the beet armyworm Spodoptera exigua reveals targets for pest control. .</title>
        <authorList>
            <person name="Simon S."/>
            <person name="Breeschoten T."/>
            <person name="Jansen H.J."/>
            <person name="Dirks R.P."/>
            <person name="Schranz M.E."/>
            <person name="Ros V.I.D."/>
        </authorList>
    </citation>
    <scope>NUCLEOTIDE SEQUENCE</scope>
    <source>
        <strain evidence="7">TB_SE_WUR_2020</strain>
    </source>
</reference>
<keyword evidence="4 5" id="KW-0472">Membrane</keyword>
<dbReference type="Pfam" id="PF00083">
    <property type="entry name" value="Sugar_tr"/>
    <property type="match status" value="1"/>
</dbReference>
<dbReference type="GO" id="GO:0016020">
    <property type="term" value="C:membrane"/>
    <property type="evidence" value="ECO:0007669"/>
    <property type="project" value="UniProtKB-SubCell"/>
</dbReference>
<feature type="transmembrane region" description="Helical" evidence="5">
    <location>
        <begin position="104"/>
        <end position="127"/>
    </location>
</feature>
<keyword evidence="2 5" id="KW-0812">Transmembrane</keyword>
<protein>
    <recommendedName>
        <fullName evidence="6">Major facilitator superfamily (MFS) profile domain-containing protein</fullName>
    </recommendedName>
</protein>
<evidence type="ECO:0000256" key="2">
    <source>
        <dbReference type="ARBA" id="ARBA00022692"/>
    </source>
</evidence>
<evidence type="ECO:0000256" key="4">
    <source>
        <dbReference type="ARBA" id="ARBA00023136"/>
    </source>
</evidence>
<dbReference type="InterPro" id="IPR036259">
    <property type="entry name" value="MFS_trans_sf"/>
</dbReference>
<feature type="transmembrane region" description="Helical" evidence="5">
    <location>
        <begin position="165"/>
        <end position="184"/>
    </location>
</feature>
<evidence type="ECO:0000313" key="8">
    <source>
        <dbReference type="Proteomes" id="UP000814243"/>
    </source>
</evidence>
<evidence type="ECO:0000313" key="7">
    <source>
        <dbReference type="EMBL" id="KAH9634307.1"/>
    </source>
</evidence>